<dbReference type="Pfam" id="PF03007">
    <property type="entry name" value="WS_DGAT_cat"/>
    <property type="match status" value="1"/>
</dbReference>
<dbReference type="InterPro" id="IPR004255">
    <property type="entry name" value="O-acyltransferase_WSD1_N"/>
</dbReference>
<feature type="domain" description="O-acyltransferase WSD1-like N-terminal" evidence="12">
    <location>
        <begin position="4"/>
        <end position="252"/>
    </location>
</feature>
<keyword evidence="9 11" id="KW-0012">Acyltransferase</keyword>
<keyword evidence="7 11" id="KW-0319">Glycerol metabolism</keyword>
<keyword evidence="15" id="KW-1185">Reference proteome</keyword>
<comment type="caution">
    <text evidence="14">The sequence shown here is derived from an EMBL/GenBank/DDBJ whole genome shotgun (WGS) entry which is preliminary data.</text>
</comment>
<sequence length="458" mass="49637">MTHLRPLDSGFMELEDGDRHISLGIGAIAILAGTPPMRAEFADALVDRLASHIRLRQKVRRAPLDLTAPVWEDDPEFDVAHHIRWTALPDPGDEAALCELVSTELAERLDRDHPLWQCTVVERLADDRWALIIKAHHSLVDGVSGISLFESLCDRPKVVAEATPSTAVEKDSAASWFELFMKGVRLPVELPRQVLGLAGSLIPVALAAVTPAAESSLNGPIGTMRRYVVARTTLTDAHEIGAAYGTTVNDVVLAAVAAAYRALLLGRGERPTGDTLRILVPVSTRGIEAKYIPDNRVSAMLPFLPLDISDPVARLTEIHTRLSHHKSKGETQAETTLLTLADRLPFAPIAWGVRLAAHLPQRGVGAVATNIPGPRRELTMHGRRVLELLPAVPTAMRLRTAIAILSYGDQLSFGITGDYDTTPDLAVLAEGIESEFQTLLEHARQHASDRGPVGSSAH</sequence>
<dbReference type="PANTHER" id="PTHR31650:SF1">
    <property type="entry name" value="WAX ESTER SYNTHASE_DIACYLGLYCEROL ACYLTRANSFERASE 4-RELATED"/>
    <property type="match status" value="1"/>
</dbReference>
<evidence type="ECO:0000256" key="8">
    <source>
        <dbReference type="ARBA" id="ARBA00023098"/>
    </source>
</evidence>
<evidence type="ECO:0000256" key="5">
    <source>
        <dbReference type="ARBA" id="ARBA00022516"/>
    </source>
</evidence>
<dbReference type="GO" id="GO:0004144">
    <property type="term" value="F:diacylglycerol O-acyltransferase activity"/>
    <property type="evidence" value="ECO:0007669"/>
    <property type="project" value="UniProtKB-EC"/>
</dbReference>
<dbReference type="GO" id="GO:0019432">
    <property type="term" value="P:triglyceride biosynthetic process"/>
    <property type="evidence" value="ECO:0007669"/>
    <property type="project" value="UniProtKB-UniPathway"/>
</dbReference>
<evidence type="ECO:0000256" key="4">
    <source>
        <dbReference type="ARBA" id="ARBA00013244"/>
    </source>
</evidence>
<evidence type="ECO:0000313" key="14">
    <source>
        <dbReference type="EMBL" id="NNH69328.1"/>
    </source>
</evidence>
<organism evidence="14 15">
    <name type="scientific">Nocardia uniformis</name>
    <dbReference type="NCBI Taxonomy" id="53432"/>
    <lineage>
        <taxon>Bacteria</taxon>
        <taxon>Bacillati</taxon>
        <taxon>Actinomycetota</taxon>
        <taxon>Actinomycetes</taxon>
        <taxon>Mycobacteriales</taxon>
        <taxon>Nocardiaceae</taxon>
        <taxon>Nocardia</taxon>
    </lineage>
</organism>
<dbReference type="EMBL" id="JABELX010000001">
    <property type="protein sequence ID" value="NNH69328.1"/>
    <property type="molecule type" value="Genomic_DNA"/>
</dbReference>
<keyword evidence="8 11" id="KW-0443">Lipid metabolism</keyword>
<dbReference type="PANTHER" id="PTHR31650">
    <property type="entry name" value="O-ACYLTRANSFERASE (WSD1-LIKE) FAMILY PROTEIN"/>
    <property type="match status" value="1"/>
</dbReference>
<keyword evidence="5 11" id="KW-0444">Lipid biosynthesis</keyword>
<dbReference type="EC" id="2.3.1.20" evidence="4 11"/>
<evidence type="ECO:0000256" key="2">
    <source>
        <dbReference type="ARBA" id="ARBA00005189"/>
    </source>
</evidence>
<dbReference type="InterPro" id="IPR045034">
    <property type="entry name" value="O-acyltransferase_WSD1-like"/>
</dbReference>
<dbReference type="InterPro" id="IPR009721">
    <property type="entry name" value="O-acyltransferase_WSD1_C"/>
</dbReference>
<dbReference type="SUPFAM" id="SSF52777">
    <property type="entry name" value="CoA-dependent acyltransferases"/>
    <property type="match status" value="1"/>
</dbReference>
<evidence type="ECO:0000256" key="9">
    <source>
        <dbReference type="ARBA" id="ARBA00023315"/>
    </source>
</evidence>
<dbReference type="AlphaFoldDB" id="A0A849BW33"/>
<proteinExistence type="inferred from homology"/>
<dbReference type="GO" id="GO:0001666">
    <property type="term" value="P:response to hypoxia"/>
    <property type="evidence" value="ECO:0007669"/>
    <property type="project" value="TreeGrafter"/>
</dbReference>
<accession>A0A849BW33</accession>
<dbReference type="InterPro" id="IPR014292">
    <property type="entry name" value="Acyl_transf_WS/DGAT"/>
</dbReference>
<dbReference type="GO" id="GO:0071731">
    <property type="term" value="P:response to nitric oxide"/>
    <property type="evidence" value="ECO:0007669"/>
    <property type="project" value="TreeGrafter"/>
</dbReference>
<dbReference type="Pfam" id="PF06974">
    <property type="entry name" value="WS_DGAT_C"/>
    <property type="match status" value="1"/>
</dbReference>
<comment type="catalytic activity">
    <reaction evidence="10 11">
        <text>an acyl-CoA + a 1,2-diacyl-sn-glycerol = a triacyl-sn-glycerol + CoA</text>
        <dbReference type="Rhea" id="RHEA:10868"/>
        <dbReference type="ChEBI" id="CHEBI:17815"/>
        <dbReference type="ChEBI" id="CHEBI:57287"/>
        <dbReference type="ChEBI" id="CHEBI:58342"/>
        <dbReference type="ChEBI" id="CHEBI:64615"/>
        <dbReference type="EC" id="2.3.1.20"/>
    </reaction>
</comment>
<dbReference type="UniPathway" id="UPA00282"/>
<feature type="domain" description="O-acyltransferase WSD1 C-terminal" evidence="13">
    <location>
        <begin position="295"/>
        <end position="439"/>
    </location>
</feature>
<protein>
    <recommendedName>
        <fullName evidence="4 11">Diacylglycerol O-acyltransferase</fullName>
        <ecNumber evidence="4 11">2.3.1.20</ecNumber>
    </recommendedName>
</protein>
<comment type="similarity">
    <text evidence="3 11">Belongs to the long-chain O-acyltransferase family.</text>
</comment>
<evidence type="ECO:0000256" key="6">
    <source>
        <dbReference type="ARBA" id="ARBA00022679"/>
    </source>
</evidence>
<evidence type="ECO:0000259" key="12">
    <source>
        <dbReference type="Pfam" id="PF03007"/>
    </source>
</evidence>
<reference evidence="14 15" key="1">
    <citation type="submission" date="2020-05" db="EMBL/GenBank/DDBJ databases">
        <title>MicrobeNet Type strains.</title>
        <authorList>
            <person name="Nicholson A.C."/>
        </authorList>
    </citation>
    <scope>NUCLEOTIDE SEQUENCE [LARGE SCALE GENOMIC DNA]</scope>
    <source>
        <strain evidence="14 15">JCM 3224</strain>
    </source>
</reference>
<comment type="pathway">
    <text evidence="1 11">Glycerolipid metabolism; triacylglycerol biosynthesis.</text>
</comment>
<evidence type="ECO:0000256" key="7">
    <source>
        <dbReference type="ARBA" id="ARBA00022798"/>
    </source>
</evidence>
<dbReference type="Gene3D" id="3.30.559.10">
    <property type="entry name" value="Chloramphenicol acetyltransferase-like domain"/>
    <property type="match status" value="1"/>
</dbReference>
<dbReference type="GO" id="GO:0006071">
    <property type="term" value="P:glycerol metabolic process"/>
    <property type="evidence" value="ECO:0007669"/>
    <property type="project" value="UniProtKB-KW"/>
</dbReference>
<dbReference type="Proteomes" id="UP000586827">
    <property type="component" value="Unassembled WGS sequence"/>
</dbReference>
<evidence type="ECO:0000259" key="13">
    <source>
        <dbReference type="Pfam" id="PF06974"/>
    </source>
</evidence>
<dbReference type="InterPro" id="IPR023213">
    <property type="entry name" value="CAT-like_dom_sf"/>
</dbReference>
<evidence type="ECO:0000256" key="1">
    <source>
        <dbReference type="ARBA" id="ARBA00004771"/>
    </source>
</evidence>
<dbReference type="GO" id="GO:0051701">
    <property type="term" value="P:biological process involved in interaction with host"/>
    <property type="evidence" value="ECO:0007669"/>
    <property type="project" value="TreeGrafter"/>
</dbReference>
<dbReference type="NCBIfam" id="TIGR02946">
    <property type="entry name" value="acyl_WS_DGAT"/>
    <property type="match status" value="1"/>
</dbReference>
<dbReference type="GO" id="GO:0005886">
    <property type="term" value="C:plasma membrane"/>
    <property type="evidence" value="ECO:0007669"/>
    <property type="project" value="TreeGrafter"/>
</dbReference>
<evidence type="ECO:0000256" key="11">
    <source>
        <dbReference type="RuleBase" id="RU361241"/>
    </source>
</evidence>
<evidence type="ECO:0000256" key="10">
    <source>
        <dbReference type="ARBA" id="ARBA00048109"/>
    </source>
</evidence>
<name>A0A849BW33_9NOCA</name>
<evidence type="ECO:0000313" key="15">
    <source>
        <dbReference type="Proteomes" id="UP000586827"/>
    </source>
</evidence>
<dbReference type="RefSeq" id="WP_067525480.1">
    <property type="nucleotide sequence ID" value="NZ_JABELX010000001.1"/>
</dbReference>
<gene>
    <name evidence="14" type="ORF">HLB23_05485</name>
</gene>
<evidence type="ECO:0000256" key="3">
    <source>
        <dbReference type="ARBA" id="ARBA00009587"/>
    </source>
</evidence>
<keyword evidence="6 11" id="KW-0808">Transferase</keyword>
<comment type="pathway">
    <text evidence="2">Lipid metabolism.</text>
</comment>